<dbReference type="GO" id="GO:0008270">
    <property type="term" value="F:zinc ion binding"/>
    <property type="evidence" value="ECO:0007669"/>
    <property type="project" value="InterPro"/>
</dbReference>
<dbReference type="GO" id="GO:0003729">
    <property type="term" value="F:mRNA binding"/>
    <property type="evidence" value="ECO:0007669"/>
    <property type="project" value="UniProtKB-ARBA"/>
</dbReference>
<dbReference type="InterPro" id="IPR046848">
    <property type="entry name" value="E_motif"/>
</dbReference>
<dbReference type="GO" id="GO:0009451">
    <property type="term" value="P:RNA modification"/>
    <property type="evidence" value="ECO:0007669"/>
    <property type="project" value="InterPro"/>
</dbReference>
<keyword evidence="6" id="KW-1185">Reference proteome</keyword>
<dbReference type="FunFam" id="1.25.40.10:FF:000285">
    <property type="entry name" value="Pentatricopeptide repeat-containing protein, chloroplastic"/>
    <property type="match status" value="1"/>
</dbReference>
<accession>A0A4Y7JM59</accession>
<feature type="repeat" description="PPR" evidence="3">
    <location>
        <begin position="475"/>
        <end position="509"/>
    </location>
</feature>
<evidence type="ECO:0000259" key="4">
    <source>
        <dbReference type="Pfam" id="PF14432"/>
    </source>
</evidence>
<feature type="repeat" description="PPR" evidence="3">
    <location>
        <begin position="576"/>
        <end position="610"/>
    </location>
</feature>
<comment type="similarity">
    <text evidence="1">Belongs to the PPR family. PCMP-H subfamily.</text>
</comment>
<evidence type="ECO:0000256" key="2">
    <source>
        <dbReference type="ARBA" id="ARBA00022737"/>
    </source>
</evidence>
<dbReference type="PANTHER" id="PTHR47926:SF383">
    <property type="entry name" value="DYW DOMAIN-CONTAINING PROTEIN"/>
    <property type="match status" value="1"/>
</dbReference>
<dbReference type="OMA" id="FQWNALV"/>
<dbReference type="Pfam" id="PF13041">
    <property type="entry name" value="PPR_2"/>
    <property type="match status" value="4"/>
</dbReference>
<evidence type="ECO:0000256" key="1">
    <source>
        <dbReference type="ARBA" id="ARBA00006643"/>
    </source>
</evidence>
<dbReference type="Gramene" id="RZC61061">
    <property type="protein sequence ID" value="RZC61061"/>
    <property type="gene ID" value="C5167_022811"/>
</dbReference>
<dbReference type="Pfam" id="PF01535">
    <property type="entry name" value="PPR"/>
    <property type="match status" value="5"/>
</dbReference>
<name>A0A4Y7JM59_PAPSO</name>
<dbReference type="InterPro" id="IPR046960">
    <property type="entry name" value="PPR_At4g14850-like_plant"/>
</dbReference>
<dbReference type="InterPro" id="IPR011990">
    <property type="entry name" value="TPR-like_helical_dom_sf"/>
</dbReference>
<gene>
    <name evidence="5" type="ORF">C5167_022811</name>
</gene>
<feature type="repeat" description="PPR" evidence="3">
    <location>
        <begin position="270"/>
        <end position="300"/>
    </location>
</feature>
<keyword evidence="2" id="KW-0677">Repeat</keyword>
<protein>
    <recommendedName>
        <fullName evidence="4">DYW domain-containing protein</fullName>
    </recommendedName>
</protein>
<dbReference type="EMBL" id="CM010719">
    <property type="protein sequence ID" value="RZC61061.1"/>
    <property type="molecule type" value="Genomic_DNA"/>
</dbReference>
<proteinExistence type="inferred from homology"/>
<dbReference type="Proteomes" id="UP000316621">
    <property type="component" value="Chromosome 5"/>
</dbReference>
<dbReference type="AlphaFoldDB" id="A0A4Y7JM59"/>
<dbReference type="PROSITE" id="PS51375">
    <property type="entry name" value="PPR"/>
    <property type="match status" value="5"/>
</dbReference>
<sequence length="984" mass="110047">MALMAQTLSHQCFHNYQQLYVNTKKPKNLLHSFSLPKPSFSISTKTHYKSSTASAVTPSSQHNPQLTLSQNITQLCEFGDLDEALLLLQQNNEIHTEKYEQAIAVNTLLQSCGKRKDIEMGRKVHSFVSELSQFNNDFVMYTRIITMYSLCGSPVDSRIVFDNLQKKNLFQWNALISGYTKNEHWIDTVLVFCEMLTVSEFKPDNFTMPCVIKACGGLSSVELGQGIHGLVIKMGLDLDLFVGNALIAMYGKCGVTQDAVTVFEKMPDKNMVSFNSLIRGYSENGFLDESFDVFRNMLESEDGLRPDVATMVTVLPVCAEEGKVEMGMLLHGLAVKLGLLHDLMVINALVDMYVKCGYISNARALFDKNVQRNVVSWNVMIGGYSREGNVQETFDLLREMQKEEKMGVNVITILNALPVCIEHSEMCSLKELHGYSFRNEFHCDEMVNNALIAAYAKCGSLSASNSIFDLMETKTVNSWNAVIGGSAQNGDPSDAVELFLQMVDSGIKPDLFTIGSLLLACAHLKSLKYGKAVHGFVVRNGLHLDSFIGVSLLSLYIRCRKASNARIFFDEMDVRTTVSWNAMIAGYSQNALPQSAIDLFREMQQHNVQPSETAIQSILTACAQLAALRLGKEAHCFSIKADLIGDAFVSSSIIDMYAKTGSIEQSRRTFDGLVEKDAVSWTVMVTGYGLHGLGKEAIEIFEVMHRQGLKPDRYTFIGILMACNHAGLVEEGLKYFSEMQSVHKIEPKLEHYACMVDMLGRAGHLDHAACLVEKMPDEPDAGIWGSLLSACRTYGNMDLGEKISKKLLDLEPGKAEHYVLVSNLFAGSGRWDDVRKVRQKMREMGLVNNPGSSWIEVGGKVYNFVASDDAHTESKEIHRMWRELEEKIRGIGYVPDTGSVLHELDEGEKEELLRGHSEKLAICFGLLKMTKGSILRVYKNIRICHDCHNAAKLVSKVMQRQIIVRDNKRFHHFRDGLCSCGDYW</sequence>
<dbReference type="Gene3D" id="1.25.40.10">
    <property type="entry name" value="Tetratricopeptide repeat domain"/>
    <property type="match status" value="6"/>
</dbReference>
<dbReference type="FunFam" id="1.25.40.10:FF:000361">
    <property type="entry name" value="Pentatricopeptide repeat-containing protein chloroplastic"/>
    <property type="match status" value="2"/>
</dbReference>
<dbReference type="PANTHER" id="PTHR47926">
    <property type="entry name" value="PENTATRICOPEPTIDE REPEAT-CONTAINING PROTEIN"/>
    <property type="match status" value="1"/>
</dbReference>
<dbReference type="InterPro" id="IPR032867">
    <property type="entry name" value="DYW_dom"/>
</dbReference>
<dbReference type="NCBIfam" id="TIGR00756">
    <property type="entry name" value="PPR"/>
    <property type="match status" value="5"/>
</dbReference>
<dbReference type="FunFam" id="1.25.40.10:FF:000344">
    <property type="entry name" value="Pentatricopeptide repeat-containing protein"/>
    <property type="match status" value="1"/>
</dbReference>
<feature type="repeat" description="PPR" evidence="3">
    <location>
        <begin position="677"/>
        <end position="711"/>
    </location>
</feature>
<evidence type="ECO:0000313" key="6">
    <source>
        <dbReference type="Proteomes" id="UP000316621"/>
    </source>
</evidence>
<reference evidence="5 6" key="1">
    <citation type="journal article" date="2018" name="Science">
        <title>The opium poppy genome and morphinan production.</title>
        <authorList>
            <person name="Guo L."/>
            <person name="Winzer T."/>
            <person name="Yang X."/>
            <person name="Li Y."/>
            <person name="Ning Z."/>
            <person name="He Z."/>
            <person name="Teodor R."/>
            <person name="Lu Y."/>
            <person name="Bowser T.A."/>
            <person name="Graham I.A."/>
            <person name="Ye K."/>
        </authorList>
    </citation>
    <scope>NUCLEOTIDE SEQUENCE [LARGE SCALE GENOMIC DNA]</scope>
    <source>
        <strain evidence="6">cv. HN1</strain>
        <tissue evidence="5">Leaves</tissue>
    </source>
</reference>
<dbReference type="InterPro" id="IPR002885">
    <property type="entry name" value="PPR_rpt"/>
</dbReference>
<dbReference type="OrthoDB" id="1859983at2759"/>
<feature type="domain" description="DYW" evidence="4">
    <location>
        <begin position="892"/>
        <end position="984"/>
    </location>
</feature>
<dbReference type="FunFam" id="1.25.40.10:FF:000690">
    <property type="entry name" value="Pentatricopeptide repeat-containing protein"/>
    <property type="match status" value="1"/>
</dbReference>
<organism evidence="5 6">
    <name type="scientific">Papaver somniferum</name>
    <name type="common">Opium poppy</name>
    <dbReference type="NCBI Taxonomy" id="3469"/>
    <lineage>
        <taxon>Eukaryota</taxon>
        <taxon>Viridiplantae</taxon>
        <taxon>Streptophyta</taxon>
        <taxon>Embryophyta</taxon>
        <taxon>Tracheophyta</taxon>
        <taxon>Spermatophyta</taxon>
        <taxon>Magnoliopsida</taxon>
        <taxon>Ranunculales</taxon>
        <taxon>Papaveraceae</taxon>
        <taxon>Papaveroideae</taxon>
        <taxon>Papaver</taxon>
    </lineage>
</organism>
<feature type="repeat" description="PPR" evidence="3">
    <location>
        <begin position="373"/>
        <end position="403"/>
    </location>
</feature>
<evidence type="ECO:0000313" key="5">
    <source>
        <dbReference type="EMBL" id="RZC61061.1"/>
    </source>
</evidence>
<evidence type="ECO:0000256" key="3">
    <source>
        <dbReference type="PROSITE-ProRule" id="PRU00708"/>
    </source>
</evidence>
<dbReference type="Pfam" id="PF20431">
    <property type="entry name" value="E_motif"/>
    <property type="match status" value="1"/>
</dbReference>
<dbReference type="Pfam" id="PF14432">
    <property type="entry name" value="DYW_deaminase"/>
    <property type="match status" value="1"/>
</dbReference>